<evidence type="ECO:0000313" key="5">
    <source>
        <dbReference type="Proteomes" id="UP000824074"/>
    </source>
</evidence>
<dbReference type="Pfam" id="PF05175">
    <property type="entry name" value="MTS"/>
    <property type="match status" value="1"/>
</dbReference>
<evidence type="ECO:0000256" key="2">
    <source>
        <dbReference type="ARBA" id="ARBA00022679"/>
    </source>
</evidence>
<comment type="caution">
    <text evidence="4">The sequence shown here is derived from an EMBL/GenBank/DDBJ whole genome shotgun (WGS) entry which is preliminary data.</text>
</comment>
<dbReference type="GO" id="GO:0008757">
    <property type="term" value="F:S-adenosylmethionine-dependent methyltransferase activity"/>
    <property type="evidence" value="ECO:0007669"/>
    <property type="project" value="InterPro"/>
</dbReference>
<evidence type="ECO:0000256" key="1">
    <source>
        <dbReference type="ARBA" id="ARBA00022603"/>
    </source>
</evidence>
<keyword evidence="2" id="KW-0808">Transferase</keyword>
<dbReference type="GO" id="GO:0032259">
    <property type="term" value="P:methylation"/>
    <property type="evidence" value="ECO:0007669"/>
    <property type="project" value="UniProtKB-KW"/>
</dbReference>
<dbReference type="SUPFAM" id="SSF53335">
    <property type="entry name" value="S-adenosyl-L-methionine-dependent methyltransferases"/>
    <property type="match status" value="1"/>
</dbReference>
<reference evidence="4" key="1">
    <citation type="submission" date="2020-10" db="EMBL/GenBank/DDBJ databases">
        <authorList>
            <person name="Gilroy R."/>
        </authorList>
    </citation>
    <scope>NUCLEOTIDE SEQUENCE</scope>
    <source>
        <strain evidence="4">CHK193-30670</strain>
    </source>
</reference>
<keyword evidence="1 4" id="KW-0489">Methyltransferase</keyword>
<dbReference type="Proteomes" id="UP000824074">
    <property type="component" value="Unassembled WGS sequence"/>
</dbReference>
<proteinExistence type="predicted"/>
<dbReference type="PANTHER" id="PTHR47816:SF4">
    <property type="entry name" value="RIBOSOMAL RNA SMALL SUBUNIT METHYLTRANSFERASE C"/>
    <property type="match status" value="1"/>
</dbReference>
<dbReference type="InterPro" id="IPR007848">
    <property type="entry name" value="Small_mtfrase_dom"/>
</dbReference>
<evidence type="ECO:0000259" key="3">
    <source>
        <dbReference type="Pfam" id="PF05175"/>
    </source>
</evidence>
<dbReference type="AlphaFoldDB" id="A0A9D1IQK2"/>
<dbReference type="InterPro" id="IPR029063">
    <property type="entry name" value="SAM-dependent_MTases_sf"/>
</dbReference>
<protein>
    <submittedName>
        <fullName evidence="4">Class I SAM-dependent methyltransferase</fullName>
    </submittedName>
</protein>
<accession>A0A9D1IQK2</accession>
<dbReference type="EMBL" id="DVMT01000034">
    <property type="protein sequence ID" value="HIU40339.1"/>
    <property type="molecule type" value="Genomic_DNA"/>
</dbReference>
<reference evidence="4" key="2">
    <citation type="journal article" date="2021" name="PeerJ">
        <title>Extensive microbial diversity within the chicken gut microbiome revealed by metagenomics and culture.</title>
        <authorList>
            <person name="Gilroy R."/>
            <person name="Ravi A."/>
            <person name="Getino M."/>
            <person name="Pursley I."/>
            <person name="Horton D.L."/>
            <person name="Alikhan N.F."/>
            <person name="Baker D."/>
            <person name="Gharbi K."/>
            <person name="Hall N."/>
            <person name="Watson M."/>
            <person name="Adriaenssens E.M."/>
            <person name="Foster-Nyarko E."/>
            <person name="Jarju S."/>
            <person name="Secka A."/>
            <person name="Antonio M."/>
            <person name="Oren A."/>
            <person name="Chaudhuri R.R."/>
            <person name="La Ragione R."/>
            <person name="Hildebrand F."/>
            <person name="Pallen M.J."/>
        </authorList>
    </citation>
    <scope>NUCLEOTIDE SEQUENCE</scope>
    <source>
        <strain evidence="4">CHK193-30670</strain>
    </source>
</reference>
<name>A0A9D1IQK2_9FIRM</name>
<dbReference type="PANTHER" id="PTHR47816">
    <property type="entry name" value="RIBOSOMAL RNA SMALL SUBUNIT METHYLTRANSFERASE C"/>
    <property type="match status" value="1"/>
</dbReference>
<evidence type="ECO:0000313" key="4">
    <source>
        <dbReference type="EMBL" id="HIU40339.1"/>
    </source>
</evidence>
<dbReference type="Gene3D" id="3.40.50.150">
    <property type="entry name" value="Vaccinia Virus protein VP39"/>
    <property type="match status" value="1"/>
</dbReference>
<gene>
    <name evidence="4" type="ORF">IAB68_03480</name>
</gene>
<organism evidence="4 5">
    <name type="scientific">Candidatus Aphodocola excrementigallinarum</name>
    <dbReference type="NCBI Taxonomy" id="2840670"/>
    <lineage>
        <taxon>Bacteria</taxon>
        <taxon>Bacillati</taxon>
        <taxon>Bacillota</taxon>
        <taxon>Bacilli</taxon>
        <taxon>Candidatus Aphodocola</taxon>
    </lineage>
</organism>
<sequence>MAHYFTNDENLKSEIRKVSVVIHSIGYYFYTDNGVFSKNKLDAGTELLLNTFKYTYPQEKTFLDIGCGCGAIGIYASLLGFTVDMSDVNKRAIHLSKMSIKEQNLNANVFLSDAYENIDKKYDYIVSNPPIRVGKKKLYEIIMYAKDHLKENGELWIVVRKKQGADSLVKDMKEVYKLVEVVLKKKGYYIIMAKEV</sequence>
<dbReference type="CDD" id="cd02440">
    <property type="entry name" value="AdoMet_MTases"/>
    <property type="match status" value="1"/>
</dbReference>
<feature type="domain" description="Methyltransferase small" evidence="3">
    <location>
        <begin position="27"/>
        <end position="191"/>
    </location>
</feature>
<dbReference type="InterPro" id="IPR046977">
    <property type="entry name" value="RsmC/RlmG"/>
</dbReference>